<dbReference type="GO" id="GO:0016020">
    <property type="term" value="C:membrane"/>
    <property type="evidence" value="ECO:0007669"/>
    <property type="project" value="InterPro"/>
</dbReference>
<dbReference type="Gene3D" id="3.30.450.40">
    <property type="match status" value="3"/>
</dbReference>
<dbReference type="PROSITE" id="PS50046">
    <property type="entry name" value="PHYTOCHROME_2"/>
    <property type="match status" value="3"/>
</dbReference>
<keyword evidence="3" id="KW-1133">Transmembrane helix</keyword>
<dbReference type="AlphaFoldDB" id="A0A2T1C219"/>
<protein>
    <submittedName>
        <fullName evidence="6">Chemotaxis protein</fullName>
    </submittedName>
</protein>
<gene>
    <name evidence="6" type="ORF">C7B64_14295</name>
</gene>
<feature type="domain" description="Phytochrome chromophore attachment site" evidence="4">
    <location>
        <begin position="412"/>
        <end position="548"/>
    </location>
</feature>
<organism evidence="6 7">
    <name type="scientific">Merismopedia glauca CCAP 1448/3</name>
    <dbReference type="NCBI Taxonomy" id="1296344"/>
    <lineage>
        <taxon>Bacteria</taxon>
        <taxon>Bacillati</taxon>
        <taxon>Cyanobacteriota</taxon>
        <taxon>Cyanophyceae</taxon>
        <taxon>Synechococcales</taxon>
        <taxon>Merismopediaceae</taxon>
        <taxon>Merismopedia</taxon>
    </lineage>
</organism>
<sequence length="1024" mass="114612">MNQPPNEQPESAPKHDSRPKLNRHNSESSENMAKIPLDEVGEKGNLTQTEDGVDRHQSSIASLDHSRSLIMTEPSKRSLVRQPKLSPQIIAIAIALTTLPPLAIATATYFSHKSLEQKVAQTPINSSITTQKLEQETNYLLWMSCLTAIVAGGLSVWAVRKTVAPILDAAAISTMLVRRLRIQEMSSTPPAAGKDALRNLARNMDILQQRFPDLLLKQELTSEMLQLLAQITTGLRNAASEEEVLRITTNQVRQAFRTDRVTIFRYDRYPQGTFVAEAIGSGFPRLVWSTIESYPISDRYLNPSSNPPVIAIDNILQADLSDEELELYQRFGVKAFLTTPIYRHGKIFGLLIAHQCNTERLWQPLELDLLTQIANQVGLALESAQNMEQVEGKINQARIFIRTTQLIRSSLDEDEVLKTSVEAIRREIDSERVIIYKFDEQWYGTVLAESIAPGYPKMLWAEIYDPCFEEGFIEKYQAGRVQATNNIYEAGLTECYIDQMETFKVKANLVAPILKDNYLFGLLIAHQCSDYREWQQWEIDWFAQIASEVGYALDHARLLKQIEAESQRSHLFTQLIRRIRSSIKFDEIVKTSVEEARKAIAADRVIILILQPDGTGDVAAESISPGLPHAIAYKFKPSWIPEPLRQAYRQGQVIATDDVFASQFNGEQIQLLQRLGIQSSLVAPILVKNEQLFGLLMAHQCTQSRQWQTQEIEMFAQIATQIGYALEPAQIVDQVEQAYQSAAIATLEQRRQLEKIEQQLTHLLVHSQTIAGELQQEQPRAMESVTETYNQIQSLANLTQKIVTAAEQTKIREQHISEMLQGQFKTLHALQAKNSALQDTGSQAAQTFQQIQLPIDRLIEAIELISKIANQLKLQSVNVALEASRYGGEGQKLREIAEKVMAYLRQLELDLGEVKPLVASIQTQSQTAALALNTSAETSSIGNQLLTSTQQELNQILAVTGEIGLLADGIVQSATEQSSNLQSASEKAIALAQIISNKAQSSEVVSQFMEELTALTAVLKTIKL</sequence>
<dbReference type="GO" id="GO:0007165">
    <property type="term" value="P:signal transduction"/>
    <property type="evidence" value="ECO:0007669"/>
    <property type="project" value="UniProtKB-KW"/>
</dbReference>
<keyword evidence="7" id="KW-1185">Reference proteome</keyword>
<feature type="region of interest" description="Disordered" evidence="2">
    <location>
        <begin position="1"/>
        <end position="67"/>
    </location>
</feature>
<dbReference type="InterPro" id="IPR003018">
    <property type="entry name" value="GAF"/>
</dbReference>
<dbReference type="Proteomes" id="UP000238762">
    <property type="component" value="Unassembled WGS sequence"/>
</dbReference>
<comment type="caution">
    <text evidence="6">The sequence shown here is derived from an EMBL/GenBank/DDBJ whole genome shotgun (WGS) entry which is preliminary data.</text>
</comment>
<dbReference type="Pfam" id="PF01590">
    <property type="entry name" value="GAF"/>
    <property type="match status" value="3"/>
</dbReference>
<dbReference type="PROSITE" id="PS50111">
    <property type="entry name" value="CHEMOTAXIS_TRANSDUC_2"/>
    <property type="match status" value="1"/>
</dbReference>
<dbReference type="InterPro" id="IPR029016">
    <property type="entry name" value="GAF-like_dom_sf"/>
</dbReference>
<evidence type="ECO:0000259" key="4">
    <source>
        <dbReference type="PROSITE" id="PS50046"/>
    </source>
</evidence>
<feature type="domain" description="Phytochrome chromophore attachment site" evidence="4">
    <location>
        <begin position="584"/>
        <end position="721"/>
    </location>
</feature>
<dbReference type="InterPro" id="IPR004089">
    <property type="entry name" value="MCPsignal_dom"/>
</dbReference>
<evidence type="ECO:0000259" key="5">
    <source>
        <dbReference type="PROSITE" id="PS50111"/>
    </source>
</evidence>
<reference evidence="6 7" key="2">
    <citation type="submission" date="2018-03" db="EMBL/GenBank/DDBJ databases">
        <title>The ancient ancestry and fast evolution of plastids.</title>
        <authorList>
            <person name="Moore K.R."/>
            <person name="Magnabosco C."/>
            <person name="Momper L."/>
            <person name="Gold D.A."/>
            <person name="Bosak T."/>
            <person name="Fournier G.P."/>
        </authorList>
    </citation>
    <scope>NUCLEOTIDE SEQUENCE [LARGE SCALE GENOMIC DNA]</scope>
    <source>
        <strain evidence="6 7">CCAP 1448/3</strain>
    </source>
</reference>
<evidence type="ECO:0000256" key="3">
    <source>
        <dbReference type="SAM" id="Phobius"/>
    </source>
</evidence>
<feature type="transmembrane region" description="Helical" evidence="3">
    <location>
        <begin position="89"/>
        <end position="110"/>
    </location>
</feature>
<keyword evidence="3" id="KW-0812">Transmembrane</keyword>
<dbReference type="Pfam" id="PF00015">
    <property type="entry name" value="MCPsignal"/>
    <property type="match status" value="1"/>
</dbReference>
<keyword evidence="1" id="KW-0807">Transducer</keyword>
<dbReference type="SUPFAM" id="SSF55781">
    <property type="entry name" value="GAF domain-like"/>
    <property type="match status" value="3"/>
</dbReference>
<keyword evidence="3" id="KW-0472">Membrane</keyword>
<dbReference type="InterPro" id="IPR016132">
    <property type="entry name" value="Phyto_chromo_attachment"/>
</dbReference>
<accession>A0A2T1C219</accession>
<dbReference type="OrthoDB" id="419276at2"/>
<evidence type="ECO:0000313" key="6">
    <source>
        <dbReference type="EMBL" id="PSB02197.1"/>
    </source>
</evidence>
<dbReference type="SMART" id="SM00065">
    <property type="entry name" value="GAF"/>
    <property type="match status" value="3"/>
</dbReference>
<dbReference type="EMBL" id="PVWJ01000069">
    <property type="protein sequence ID" value="PSB02197.1"/>
    <property type="molecule type" value="Genomic_DNA"/>
</dbReference>
<dbReference type="Gene3D" id="1.10.287.950">
    <property type="entry name" value="Methyl-accepting chemotaxis protein"/>
    <property type="match status" value="1"/>
</dbReference>
<feature type="transmembrane region" description="Helical" evidence="3">
    <location>
        <begin position="139"/>
        <end position="159"/>
    </location>
</feature>
<reference evidence="6 7" key="1">
    <citation type="submission" date="2018-02" db="EMBL/GenBank/DDBJ databases">
        <authorList>
            <person name="Cohen D.B."/>
            <person name="Kent A.D."/>
        </authorList>
    </citation>
    <scope>NUCLEOTIDE SEQUENCE [LARGE SCALE GENOMIC DNA]</scope>
    <source>
        <strain evidence="6 7">CCAP 1448/3</strain>
    </source>
</reference>
<evidence type="ECO:0000313" key="7">
    <source>
        <dbReference type="Proteomes" id="UP000238762"/>
    </source>
</evidence>
<dbReference type="SUPFAM" id="SSF58104">
    <property type="entry name" value="Methyl-accepting chemotaxis protein (MCP) signaling domain"/>
    <property type="match status" value="1"/>
</dbReference>
<feature type="domain" description="Phytochrome chromophore attachment site" evidence="4">
    <location>
        <begin position="240"/>
        <end position="376"/>
    </location>
</feature>
<feature type="compositionally biased region" description="Basic and acidic residues" evidence="2">
    <location>
        <begin position="12"/>
        <end position="27"/>
    </location>
</feature>
<feature type="domain" description="Methyl-accepting transducer" evidence="5">
    <location>
        <begin position="773"/>
        <end position="992"/>
    </location>
</feature>
<name>A0A2T1C219_9CYAN</name>
<proteinExistence type="predicted"/>
<evidence type="ECO:0000256" key="1">
    <source>
        <dbReference type="PROSITE-ProRule" id="PRU00284"/>
    </source>
</evidence>
<dbReference type="RefSeq" id="WP_106289337.1">
    <property type="nucleotide sequence ID" value="NZ_CAWNTC010000089.1"/>
</dbReference>
<evidence type="ECO:0000256" key="2">
    <source>
        <dbReference type="SAM" id="MobiDB-lite"/>
    </source>
</evidence>